<dbReference type="InterPro" id="IPR009057">
    <property type="entry name" value="Homeodomain-like_sf"/>
</dbReference>
<dbReference type="EMBL" id="LQOM01000011">
    <property type="protein sequence ID" value="ORV19083.1"/>
    <property type="molecule type" value="Genomic_DNA"/>
</dbReference>
<dbReference type="Gene3D" id="1.10.357.10">
    <property type="entry name" value="Tetracycline Repressor, domain 2"/>
    <property type="match status" value="1"/>
</dbReference>
<dbReference type="InterPro" id="IPR036271">
    <property type="entry name" value="Tet_transcr_reg_TetR-rel_C_sf"/>
</dbReference>
<dbReference type="PANTHER" id="PTHR30055">
    <property type="entry name" value="HTH-TYPE TRANSCRIPTIONAL REGULATOR RUTR"/>
    <property type="match status" value="1"/>
</dbReference>
<comment type="caution">
    <text evidence="4">The sequence shown here is derived from an EMBL/GenBank/DDBJ whole genome shotgun (WGS) entry which is preliminary data.</text>
</comment>
<evidence type="ECO:0000256" key="2">
    <source>
        <dbReference type="PROSITE-ProRule" id="PRU00335"/>
    </source>
</evidence>
<proteinExistence type="predicted"/>
<gene>
    <name evidence="4" type="ORF">AWB95_02140</name>
    <name evidence="5" type="ORF">CQY23_14675</name>
</gene>
<reference evidence="4 6" key="1">
    <citation type="submission" date="2016-01" db="EMBL/GenBank/DDBJ databases">
        <title>The new phylogeny of the genus Mycobacterium.</title>
        <authorList>
            <person name="Tarcisio F."/>
            <person name="Conor M."/>
            <person name="Antonella G."/>
            <person name="Elisabetta G."/>
            <person name="Giulia F.S."/>
            <person name="Sara T."/>
            <person name="Anna F."/>
            <person name="Clotilde B."/>
            <person name="Roberto B."/>
            <person name="Veronica D.S."/>
            <person name="Fabio R."/>
            <person name="Monica P."/>
            <person name="Olivier J."/>
            <person name="Enrico T."/>
            <person name="Nicola S."/>
        </authorList>
    </citation>
    <scope>NUCLEOTIDE SEQUENCE [LARGE SCALE GENOMIC DNA]</scope>
    <source>
        <strain evidence="4 6">DSM 44243</strain>
    </source>
</reference>
<accession>A0A1X1RWJ4</accession>
<evidence type="ECO:0000259" key="3">
    <source>
        <dbReference type="PROSITE" id="PS50977"/>
    </source>
</evidence>
<keyword evidence="6" id="KW-1185">Reference proteome</keyword>
<feature type="DNA-binding region" description="H-T-H motif" evidence="2">
    <location>
        <begin position="39"/>
        <end position="58"/>
    </location>
</feature>
<dbReference type="SUPFAM" id="SSF46689">
    <property type="entry name" value="Homeodomain-like"/>
    <property type="match status" value="1"/>
</dbReference>
<evidence type="ECO:0000256" key="1">
    <source>
        <dbReference type="ARBA" id="ARBA00023125"/>
    </source>
</evidence>
<reference evidence="5 7" key="2">
    <citation type="journal article" date="2017" name="Infect. Genet. Evol.">
        <title>The new phylogeny of the genus Mycobacterium: The old and the news.</title>
        <authorList>
            <person name="Tortoli E."/>
            <person name="Fedrizzi T."/>
            <person name="Meehan C.J."/>
            <person name="Trovato A."/>
            <person name="Grottola A."/>
            <person name="Giacobazzi E."/>
            <person name="Serpini G.F."/>
            <person name="Tagliazucchi S."/>
            <person name="Fabio A."/>
            <person name="Bettua C."/>
            <person name="Bertorelli R."/>
            <person name="Frascaro F."/>
            <person name="De Sanctis V."/>
            <person name="Pecorari M."/>
            <person name="Jousson O."/>
            <person name="Segata N."/>
            <person name="Cirillo D.M."/>
        </authorList>
    </citation>
    <scope>NUCLEOTIDE SEQUENCE [LARGE SCALE GENOMIC DNA]</scope>
    <source>
        <strain evidence="5 7">NCTC 12882</strain>
    </source>
</reference>
<organism evidence="4 6">
    <name type="scientific">Mycobacterium celatum</name>
    <dbReference type="NCBI Taxonomy" id="28045"/>
    <lineage>
        <taxon>Bacteria</taxon>
        <taxon>Bacillati</taxon>
        <taxon>Actinomycetota</taxon>
        <taxon>Actinomycetes</taxon>
        <taxon>Mycobacteriales</taxon>
        <taxon>Mycobacteriaceae</taxon>
        <taxon>Mycobacterium</taxon>
    </lineage>
</organism>
<dbReference type="SUPFAM" id="SSF48498">
    <property type="entry name" value="Tetracyclin repressor-like, C-terminal domain"/>
    <property type="match status" value="1"/>
</dbReference>
<dbReference type="STRING" id="28045.AWB95_02140"/>
<evidence type="ECO:0000313" key="5">
    <source>
        <dbReference type="EMBL" id="PIB78309.1"/>
    </source>
</evidence>
<evidence type="ECO:0000313" key="6">
    <source>
        <dbReference type="Proteomes" id="UP000193907"/>
    </source>
</evidence>
<dbReference type="AlphaFoldDB" id="A0A1X1RWJ4"/>
<dbReference type="PANTHER" id="PTHR30055:SF160">
    <property type="entry name" value="TRANSCRIPTIONAL REGULATORY PROTEIN (PROBABLY ASNC-FAMILY)-RELATED"/>
    <property type="match status" value="1"/>
</dbReference>
<dbReference type="Pfam" id="PF00440">
    <property type="entry name" value="TetR_N"/>
    <property type="match status" value="1"/>
</dbReference>
<dbReference type="GO" id="GO:0003700">
    <property type="term" value="F:DNA-binding transcription factor activity"/>
    <property type="evidence" value="ECO:0007669"/>
    <property type="project" value="TreeGrafter"/>
</dbReference>
<dbReference type="EMBL" id="PDKV01000017">
    <property type="protein sequence ID" value="PIB78309.1"/>
    <property type="molecule type" value="Genomic_DNA"/>
</dbReference>
<dbReference type="Proteomes" id="UP000193907">
    <property type="component" value="Unassembled WGS sequence"/>
</dbReference>
<evidence type="ECO:0000313" key="4">
    <source>
        <dbReference type="EMBL" id="ORV19083.1"/>
    </source>
</evidence>
<dbReference type="GO" id="GO:0000976">
    <property type="term" value="F:transcription cis-regulatory region binding"/>
    <property type="evidence" value="ECO:0007669"/>
    <property type="project" value="TreeGrafter"/>
</dbReference>
<sequence length="229" mass="24991">MSEAVDGRAVRWAGQRERRRAEFVEAALHTIAECGPATSIEQIAAQVGVTRTKLYRYFDGAGDLHREVARRAAGMLITELEPVWKPSGSPLEMVSIGVGAHIRWLTTHTNLYLYLACHLLTDEADAPDAITYIRTAVGALLAQLLADYLNAFGLDPRPAEPLGFGIVGFVDSAARQWLQQPGAYSQEELIGQLAEWVWLLLDTTLKAGGVHLDPHEPLAKPAEIAAART</sequence>
<protein>
    <submittedName>
        <fullName evidence="4">TetR family transcriptional regulator</fullName>
    </submittedName>
    <submittedName>
        <fullName evidence="5">TetR/AcrR family transcriptional regulator</fullName>
    </submittedName>
</protein>
<evidence type="ECO:0000313" key="7">
    <source>
        <dbReference type="Proteomes" id="UP000230971"/>
    </source>
</evidence>
<feature type="domain" description="HTH tetR-type" evidence="3">
    <location>
        <begin position="17"/>
        <end position="76"/>
    </location>
</feature>
<keyword evidence="1 2" id="KW-0238">DNA-binding</keyword>
<dbReference type="RefSeq" id="WP_062541050.1">
    <property type="nucleotide sequence ID" value="NZ_BBUN01000314.1"/>
</dbReference>
<dbReference type="InterPro" id="IPR050109">
    <property type="entry name" value="HTH-type_TetR-like_transc_reg"/>
</dbReference>
<dbReference type="PROSITE" id="PS50977">
    <property type="entry name" value="HTH_TETR_2"/>
    <property type="match status" value="1"/>
</dbReference>
<dbReference type="OrthoDB" id="4542604at2"/>
<dbReference type="InterPro" id="IPR001647">
    <property type="entry name" value="HTH_TetR"/>
</dbReference>
<dbReference type="Proteomes" id="UP000230971">
    <property type="component" value="Unassembled WGS sequence"/>
</dbReference>
<name>A0A1X1RWJ4_MYCCE</name>